<evidence type="ECO:0000313" key="3">
    <source>
        <dbReference type="Proteomes" id="UP000016930"/>
    </source>
</evidence>
<dbReference type="STRING" id="914234.M2PCY2"/>
<protein>
    <submittedName>
        <fullName evidence="2">Uncharacterized protein</fullName>
    </submittedName>
</protein>
<dbReference type="Proteomes" id="UP000016930">
    <property type="component" value="Unassembled WGS sequence"/>
</dbReference>
<name>M2PCY2_CERS8</name>
<feature type="compositionally biased region" description="Basic and acidic residues" evidence="1">
    <location>
        <begin position="169"/>
        <end position="184"/>
    </location>
</feature>
<dbReference type="EMBL" id="KB445805">
    <property type="protein sequence ID" value="EMD33594.1"/>
    <property type="molecule type" value="Genomic_DNA"/>
</dbReference>
<evidence type="ECO:0000256" key="1">
    <source>
        <dbReference type="SAM" id="MobiDB-lite"/>
    </source>
</evidence>
<feature type="compositionally biased region" description="Polar residues" evidence="1">
    <location>
        <begin position="225"/>
        <end position="234"/>
    </location>
</feature>
<feature type="compositionally biased region" description="Low complexity" evidence="1">
    <location>
        <begin position="185"/>
        <end position="198"/>
    </location>
</feature>
<dbReference type="OrthoDB" id="3164380at2759"/>
<organism evidence="2 3">
    <name type="scientific">Ceriporiopsis subvermispora (strain B)</name>
    <name type="common">White-rot fungus</name>
    <name type="synonym">Gelatoporia subvermispora</name>
    <dbReference type="NCBI Taxonomy" id="914234"/>
    <lineage>
        <taxon>Eukaryota</taxon>
        <taxon>Fungi</taxon>
        <taxon>Dikarya</taxon>
        <taxon>Basidiomycota</taxon>
        <taxon>Agaricomycotina</taxon>
        <taxon>Agaricomycetes</taxon>
        <taxon>Polyporales</taxon>
        <taxon>Gelatoporiaceae</taxon>
        <taxon>Gelatoporia</taxon>
    </lineage>
</organism>
<feature type="compositionally biased region" description="Basic and acidic residues" evidence="1">
    <location>
        <begin position="203"/>
        <end position="213"/>
    </location>
</feature>
<sequence length="270" mass="29417">MDSDSDVLSHFGVLDELIQMIYQGASKFVVISEADDVRWTVHLGLSGSNARWWKGTWDARDIRKIADSHSSRNALQTFATRLADAFVQGELHVGNWSPNTSGSINLTIGTTTKAPTHIDLHELSLQDAVNFSARMFTSIALQAQSRRCRLHSTGSTLPPPPPALPPAEKSGEEELRRLQAEPEAQHQAASSSASTSGVRLKRKAEEAEEKVHVLETQLARARTAGPTSDSSKLVSKTVPAAVPARKGASLANPTRKARKYQALEFDDDDE</sequence>
<keyword evidence="3" id="KW-1185">Reference proteome</keyword>
<accession>M2PCY2</accession>
<feature type="region of interest" description="Disordered" evidence="1">
    <location>
        <begin position="150"/>
        <end position="270"/>
    </location>
</feature>
<dbReference type="HOGENOM" id="CLU_070857_0_0_1"/>
<evidence type="ECO:0000313" key="2">
    <source>
        <dbReference type="EMBL" id="EMD33594.1"/>
    </source>
</evidence>
<reference evidence="2 3" key="1">
    <citation type="journal article" date="2012" name="Proc. Natl. Acad. Sci. U.S.A.">
        <title>Comparative genomics of Ceriporiopsis subvermispora and Phanerochaete chrysosporium provide insight into selective ligninolysis.</title>
        <authorList>
            <person name="Fernandez-Fueyo E."/>
            <person name="Ruiz-Duenas F.J."/>
            <person name="Ferreira P."/>
            <person name="Floudas D."/>
            <person name="Hibbett D.S."/>
            <person name="Canessa P."/>
            <person name="Larrondo L.F."/>
            <person name="James T.Y."/>
            <person name="Seelenfreund D."/>
            <person name="Lobos S."/>
            <person name="Polanco R."/>
            <person name="Tello M."/>
            <person name="Honda Y."/>
            <person name="Watanabe T."/>
            <person name="Watanabe T."/>
            <person name="Ryu J.S."/>
            <person name="Kubicek C.P."/>
            <person name="Schmoll M."/>
            <person name="Gaskell J."/>
            <person name="Hammel K.E."/>
            <person name="St John F.J."/>
            <person name="Vanden Wymelenberg A."/>
            <person name="Sabat G."/>
            <person name="Splinter BonDurant S."/>
            <person name="Syed K."/>
            <person name="Yadav J.S."/>
            <person name="Doddapaneni H."/>
            <person name="Subramanian V."/>
            <person name="Lavin J.L."/>
            <person name="Oguiza J.A."/>
            <person name="Perez G."/>
            <person name="Pisabarro A.G."/>
            <person name="Ramirez L."/>
            <person name="Santoyo F."/>
            <person name="Master E."/>
            <person name="Coutinho P.M."/>
            <person name="Henrissat B."/>
            <person name="Lombard V."/>
            <person name="Magnuson J.K."/>
            <person name="Kuees U."/>
            <person name="Hori C."/>
            <person name="Igarashi K."/>
            <person name="Samejima M."/>
            <person name="Held B.W."/>
            <person name="Barry K.W."/>
            <person name="LaButti K.M."/>
            <person name="Lapidus A."/>
            <person name="Lindquist E.A."/>
            <person name="Lucas S.M."/>
            <person name="Riley R."/>
            <person name="Salamov A.A."/>
            <person name="Hoffmeister D."/>
            <person name="Schwenk D."/>
            <person name="Hadar Y."/>
            <person name="Yarden O."/>
            <person name="de Vries R.P."/>
            <person name="Wiebenga A."/>
            <person name="Stenlid J."/>
            <person name="Eastwood D."/>
            <person name="Grigoriev I.V."/>
            <person name="Berka R.M."/>
            <person name="Blanchette R.A."/>
            <person name="Kersten P."/>
            <person name="Martinez A.T."/>
            <person name="Vicuna R."/>
            <person name="Cullen D."/>
        </authorList>
    </citation>
    <scope>NUCLEOTIDE SEQUENCE [LARGE SCALE GENOMIC DNA]</scope>
    <source>
        <strain evidence="2 3">B</strain>
    </source>
</reference>
<proteinExistence type="predicted"/>
<gene>
    <name evidence="2" type="ORF">CERSUDRAFT_159773</name>
</gene>
<dbReference type="AlphaFoldDB" id="M2PCY2"/>